<dbReference type="GO" id="GO:0008381">
    <property type="term" value="F:mechanosensitive monoatomic ion channel activity"/>
    <property type="evidence" value="ECO:0007669"/>
    <property type="project" value="TreeGrafter"/>
</dbReference>
<organism evidence="2 3">
    <name type="scientific">Carlito syrichta</name>
    <name type="common">Philippine tarsier</name>
    <name type="synonym">Tarsius syrichta</name>
    <dbReference type="NCBI Taxonomy" id="1868482"/>
    <lineage>
        <taxon>Eukaryota</taxon>
        <taxon>Metazoa</taxon>
        <taxon>Chordata</taxon>
        <taxon>Craniata</taxon>
        <taxon>Vertebrata</taxon>
        <taxon>Euteleostomi</taxon>
        <taxon>Mammalia</taxon>
        <taxon>Eutheria</taxon>
        <taxon>Euarchontoglires</taxon>
        <taxon>Primates</taxon>
        <taxon>Haplorrhini</taxon>
        <taxon>Tarsiiformes</taxon>
        <taxon>Tarsiidae</taxon>
        <taxon>Carlito</taxon>
    </lineage>
</organism>
<protein>
    <submittedName>
        <fullName evidence="3">Transmembrane channel-like protein 7</fullName>
    </submittedName>
</protein>
<reference evidence="3" key="1">
    <citation type="submission" date="2025-08" db="UniProtKB">
        <authorList>
            <consortium name="RefSeq"/>
        </authorList>
    </citation>
    <scope>IDENTIFICATION</scope>
</reference>
<name>A0A1U7SFS3_CARSF</name>
<dbReference type="AlphaFoldDB" id="A0A1U7SFS3"/>
<sequence>MLLPEFCCLAPTLVPGNDGFLLFYPENLSLDSSCFSSPPVNFLQELPSYRSTARRRTSVPSRDKQSGTLLKPTDSYSSQVEGEITENLSSQSIRKYALNISEKRRLRDIQEAQMKYLSEWDQWKRYSSKSWKRFLEKAREMTTHLELWQEDIRNIE</sequence>
<evidence type="ECO:0000256" key="1">
    <source>
        <dbReference type="SAM" id="MobiDB-lite"/>
    </source>
</evidence>
<feature type="region of interest" description="Disordered" evidence="1">
    <location>
        <begin position="53"/>
        <end position="76"/>
    </location>
</feature>
<keyword evidence="2" id="KW-1185">Reference proteome</keyword>
<dbReference type="InterPro" id="IPR038900">
    <property type="entry name" value="TMC"/>
</dbReference>
<dbReference type="PANTHER" id="PTHR23302:SF42">
    <property type="entry name" value="TRANSMEMBRANE CHANNEL-LIKE PROTEIN 7"/>
    <property type="match status" value="1"/>
</dbReference>
<dbReference type="GeneID" id="103249926"/>
<dbReference type="RefSeq" id="XP_008046734.1">
    <property type="nucleotide sequence ID" value="XM_008048543.1"/>
</dbReference>
<feature type="non-terminal residue" evidence="3">
    <location>
        <position position="156"/>
    </location>
</feature>
<dbReference type="OrthoDB" id="10451773at2759"/>
<dbReference type="PANTHER" id="PTHR23302">
    <property type="entry name" value="TRANSMEMBRANE CHANNEL-RELATED"/>
    <property type="match status" value="1"/>
</dbReference>
<dbReference type="GO" id="GO:0005886">
    <property type="term" value="C:plasma membrane"/>
    <property type="evidence" value="ECO:0007669"/>
    <property type="project" value="InterPro"/>
</dbReference>
<dbReference type="Proteomes" id="UP000189704">
    <property type="component" value="Unplaced"/>
</dbReference>
<evidence type="ECO:0000313" key="3">
    <source>
        <dbReference type="RefSeq" id="XP_008046734.1"/>
    </source>
</evidence>
<gene>
    <name evidence="3" type="primary">LOC103249926</name>
</gene>
<evidence type="ECO:0000313" key="2">
    <source>
        <dbReference type="Proteomes" id="UP000189704"/>
    </source>
</evidence>
<proteinExistence type="predicted"/>
<dbReference type="KEGG" id="csyr:103249926"/>
<accession>A0A1U7SFS3</accession>